<reference evidence="1" key="1">
    <citation type="submission" date="2018-10" db="EMBL/GenBank/DDBJ databases">
        <title>Hidden diversity of soil giant viruses.</title>
        <authorList>
            <person name="Schulz F."/>
            <person name="Alteio L."/>
            <person name="Goudeau D."/>
            <person name="Ryan E.M."/>
            <person name="Malmstrom R.R."/>
            <person name="Blanchard J."/>
            <person name="Woyke T."/>
        </authorList>
    </citation>
    <scope>NUCLEOTIDE SEQUENCE</scope>
    <source>
        <strain evidence="1">SYV1</strain>
    </source>
</reference>
<name>A0A3G5AIZ0_9VIRU</name>
<organism evidence="1">
    <name type="scientific">Sylvanvirus sp</name>
    <dbReference type="NCBI Taxonomy" id="2487774"/>
    <lineage>
        <taxon>Viruses</taxon>
    </lineage>
</organism>
<gene>
    <name evidence="1" type="ORF">Sylvanvirus3_18</name>
</gene>
<sequence>MSLFEILDGVEVVSTEVGQVLHDCCSSPFSIMNISLLGLDILEITVRTTNLSHDKEEVIRYNLPRFKEALHTFHIKDIIVYVRKIKQGTLTEYLDLL</sequence>
<accession>A0A3G5AIZ0</accession>
<evidence type="ECO:0000313" key="1">
    <source>
        <dbReference type="EMBL" id="AYV86564.1"/>
    </source>
</evidence>
<proteinExistence type="predicted"/>
<dbReference type="EMBL" id="MK072509">
    <property type="protein sequence ID" value="AYV86564.1"/>
    <property type="molecule type" value="Genomic_DNA"/>
</dbReference>
<protein>
    <submittedName>
        <fullName evidence="1">Uncharacterized protein</fullName>
    </submittedName>
</protein>